<evidence type="ECO:0000256" key="9">
    <source>
        <dbReference type="ARBA" id="ARBA00022989"/>
    </source>
</evidence>
<dbReference type="AlphaFoldDB" id="A0A1I4Y518"/>
<keyword evidence="7" id="KW-0479">Metal-binding</keyword>
<dbReference type="PANTHER" id="PTHR30529">
    <property type="entry name" value="CYTOCHROME B561"/>
    <property type="match status" value="1"/>
</dbReference>
<evidence type="ECO:0000256" key="11">
    <source>
        <dbReference type="ARBA" id="ARBA00023136"/>
    </source>
</evidence>
<evidence type="ECO:0000256" key="6">
    <source>
        <dbReference type="ARBA" id="ARBA00022692"/>
    </source>
</evidence>
<feature type="transmembrane region" description="Helical" evidence="13">
    <location>
        <begin position="12"/>
        <end position="29"/>
    </location>
</feature>
<protein>
    <submittedName>
        <fullName evidence="15">Cytochrome b561</fullName>
    </submittedName>
</protein>
<dbReference type="GO" id="GO:0009055">
    <property type="term" value="F:electron transfer activity"/>
    <property type="evidence" value="ECO:0007669"/>
    <property type="project" value="InterPro"/>
</dbReference>
<evidence type="ECO:0000313" key="15">
    <source>
        <dbReference type="EMBL" id="SFN32649.1"/>
    </source>
</evidence>
<evidence type="ECO:0000256" key="3">
    <source>
        <dbReference type="ARBA" id="ARBA00022448"/>
    </source>
</evidence>
<dbReference type="EMBL" id="FOVE01000007">
    <property type="protein sequence ID" value="SFN32649.1"/>
    <property type="molecule type" value="Genomic_DNA"/>
</dbReference>
<evidence type="ECO:0000259" key="14">
    <source>
        <dbReference type="Pfam" id="PF01292"/>
    </source>
</evidence>
<feature type="domain" description="Cytochrome b561 bacterial/Ni-hydrogenase" evidence="14">
    <location>
        <begin position="7"/>
        <end position="174"/>
    </location>
</feature>
<dbReference type="GO" id="GO:0020037">
    <property type="term" value="F:heme binding"/>
    <property type="evidence" value="ECO:0007669"/>
    <property type="project" value="TreeGrafter"/>
</dbReference>
<reference evidence="16" key="1">
    <citation type="submission" date="2016-10" db="EMBL/GenBank/DDBJ databases">
        <authorList>
            <person name="Varghese N."/>
            <person name="Submissions S."/>
        </authorList>
    </citation>
    <scope>NUCLEOTIDE SEQUENCE [LARGE SCALE GENOMIC DNA]</scope>
    <source>
        <strain evidence="16">DSM 6150</strain>
    </source>
</reference>
<evidence type="ECO:0000313" key="16">
    <source>
        <dbReference type="Proteomes" id="UP000242869"/>
    </source>
</evidence>
<feature type="transmembrane region" description="Helical" evidence="13">
    <location>
        <begin position="143"/>
        <end position="166"/>
    </location>
</feature>
<dbReference type="Proteomes" id="UP000242869">
    <property type="component" value="Unassembled WGS sequence"/>
</dbReference>
<keyword evidence="3" id="KW-0813">Transport</keyword>
<dbReference type="InterPro" id="IPR011577">
    <property type="entry name" value="Cyt_b561_bac/Ni-Hgenase"/>
</dbReference>
<comment type="similarity">
    <text evidence="12">Belongs to the cytochrome b561 family.</text>
</comment>
<keyword evidence="4" id="KW-1003">Cell membrane</keyword>
<accession>A0A1I4Y518</accession>
<comment type="cofactor">
    <cofactor evidence="1">
        <name>heme b</name>
        <dbReference type="ChEBI" id="CHEBI:60344"/>
    </cofactor>
</comment>
<comment type="subcellular location">
    <subcellularLocation>
        <location evidence="2">Cell membrane</location>
        <topology evidence="2">Multi-pass membrane protein</topology>
    </subcellularLocation>
</comment>
<evidence type="ECO:0000256" key="13">
    <source>
        <dbReference type="SAM" id="Phobius"/>
    </source>
</evidence>
<dbReference type="Pfam" id="PF01292">
    <property type="entry name" value="Ni_hydr_CYTB"/>
    <property type="match status" value="1"/>
</dbReference>
<dbReference type="PANTHER" id="PTHR30529:SF3">
    <property type="entry name" value="CYTOCHROME B561 HOMOLOG 1"/>
    <property type="match status" value="1"/>
</dbReference>
<dbReference type="InterPro" id="IPR016174">
    <property type="entry name" value="Di-haem_cyt_TM"/>
</dbReference>
<dbReference type="RefSeq" id="WP_177187800.1">
    <property type="nucleotide sequence ID" value="NZ_FOVE01000007.1"/>
</dbReference>
<dbReference type="InterPro" id="IPR052168">
    <property type="entry name" value="Cytochrome_b561_oxidase"/>
</dbReference>
<evidence type="ECO:0000256" key="10">
    <source>
        <dbReference type="ARBA" id="ARBA00023004"/>
    </source>
</evidence>
<feature type="transmembrane region" description="Helical" evidence="13">
    <location>
        <begin position="92"/>
        <end position="111"/>
    </location>
</feature>
<keyword evidence="11 13" id="KW-0472">Membrane</keyword>
<keyword evidence="6 13" id="KW-0812">Transmembrane</keyword>
<evidence type="ECO:0000256" key="4">
    <source>
        <dbReference type="ARBA" id="ARBA00022475"/>
    </source>
</evidence>
<name>A0A1I4Y518_9NEIS</name>
<sequence length="180" mass="20413">MLKIRDRYHPLSIWLHWLVFLLFIAVIGAIELRGFVPRGTPLRSTLFNIHIYCGQLVFILTVLRLAVRTAYGAPEPGGDNQFLLMVAKLVHALLYLLMGSMLFTGAAGMMAGEREVFFLGIEVPALIAPDEDLQFTLRQWHEWIGKSIIALVGLHAAAAIWHHFLLKDGLLQRMNPHRKH</sequence>
<keyword evidence="16" id="KW-1185">Reference proteome</keyword>
<keyword evidence="9 13" id="KW-1133">Transmembrane helix</keyword>
<keyword evidence="5" id="KW-0349">Heme</keyword>
<evidence type="ECO:0000256" key="12">
    <source>
        <dbReference type="ARBA" id="ARBA00037975"/>
    </source>
</evidence>
<dbReference type="GO" id="GO:0022904">
    <property type="term" value="P:respiratory electron transport chain"/>
    <property type="evidence" value="ECO:0007669"/>
    <property type="project" value="InterPro"/>
</dbReference>
<organism evidence="15 16">
    <name type="scientific">Formivibrio citricus</name>
    <dbReference type="NCBI Taxonomy" id="83765"/>
    <lineage>
        <taxon>Bacteria</taxon>
        <taxon>Pseudomonadati</taxon>
        <taxon>Pseudomonadota</taxon>
        <taxon>Betaproteobacteria</taxon>
        <taxon>Neisseriales</taxon>
        <taxon>Chitinibacteraceae</taxon>
        <taxon>Formivibrio</taxon>
    </lineage>
</organism>
<dbReference type="STRING" id="83765.SAMN05660284_01199"/>
<keyword evidence="10" id="KW-0408">Iron</keyword>
<evidence type="ECO:0000256" key="7">
    <source>
        <dbReference type="ARBA" id="ARBA00022723"/>
    </source>
</evidence>
<dbReference type="SUPFAM" id="SSF81342">
    <property type="entry name" value="Transmembrane di-heme cytochromes"/>
    <property type="match status" value="1"/>
</dbReference>
<dbReference type="GO" id="GO:0005886">
    <property type="term" value="C:plasma membrane"/>
    <property type="evidence" value="ECO:0007669"/>
    <property type="project" value="UniProtKB-SubCell"/>
</dbReference>
<evidence type="ECO:0000256" key="5">
    <source>
        <dbReference type="ARBA" id="ARBA00022617"/>
    </source>
</evidence>
<keyword evidence="8" id="KW-0249">Electron transport</keyword>
<gene>
    <name evidence="15" type="ORF">SAMN05660284_01199</name>
</gene>
<feature type="transmembrane region" description="Helical" evidence="13">
    <location>
        <begin position="49"/>
        <end position="71"/>
    </location>
</feature>
<evidence type="ECO:0000256" key="2">
    <source>
        <dbReference type="ARBA" id="ARBA00004651"/>
    </source>
</evidence>
<dbReference type="GO" id="GO:0046872">
    <property type="term" value="F:metal ion binding"/>
    <property type="evidence" value="ECO:0007669"/>
    <property type="project" value="UniProtKB-KW"/>
</dbReference>
<evidence type="ECO:0000256" key="1">
    <source>
        <dbReference type="ARBA" id="ARBA00001970"/>
    </source>
</evidence>
<proteinExistence type="inferred from homology"/>
<evidence type="ECO:0000256" key="8">
    <source>
        <dbReference type="ARBA" id="ARBA00022982"/>
    </source>
</evidence>